<dbReference type="Proteomes" id="UP000036449">
    <property type="component" value="Unassembled WGS sequence"/>
</dbReference>
<comment type="caution">
    <text evidence="2">The sequence shown here is derived from an EMBL/GenBank/DDBJ whole genome shotgun (WGS) entry which is preliminary data.</text>
</comment>
<feature type="chain" id="PRO_5005283645" evidence="1">
    <location>
        <begin position="23"/>
        <end position="94"/>
    </location>
</feature>
<dbReference type="PROSITE" id="PS51257">
    <property type="entry name" value="PROKAR_LIPOPROTEIN"/>
    <property type="match status" value="1"/>
</dbReference>
<dbReference type="AlphaFoldDB" id="A0A0J6VSH7"/>
<keyword evidence="3" id="KW-1185">Reference proteome</keyword>
<evidence type="ECO:0000256" key="1">
    <source>
        <dbReference type="SAM" id="SignalP"/>
    </source>
</evidence>
<gene>
    <name evidence="2" type="ORF">VQ03_11655</name>
</gene>
<sequence>MRLLHAPLTAVLLLACVGSAAARCPLYLPMRVGPTTGNPEKDTVGLFCAQPEAGLPVASAGGVRSLARVGAVMGDAEKDTVGFAPSSGTEQAAR</sequence>
<feature type="signal peptide" evidence="1">
    <location>
        <begin position="1"/>
        <end position="22"/>
    </location>
</feature>
<protein>
    <submittedName>
        <fullName evidence="2">Uncharacterized protein</fullName>
    </submittedName>
</protein>
<keyword evidence="1" id="KW-0732">Signal</keyword>
<evidence type="ECO:0000313" key="3">
    <source>
        <dbReference type="Proteomes" id="UP000036449"/>
    </source>
</evidence>
<name>A0A0J6VSH7_9HYPH</name>
<reference evidence="2 3" key="1">
    <citation type="submission" date="2015-03" db="EMBL/GenBank/DDBJ databases">
        <title>Genome sequencing of Methylobacterium tarhaniae DSM 25844.</title>
        <authorList>
            <person name="Chaudhry V."/>
            <person name="Patil P.B."/>
        </authorList>
    </citation>
    <scope>NUCLEOTIDE SEQUENCE [LARGE SCALE GENOMIC DNA]</scope>
    <source>
        <strain evidence="2 3">DSM 25844</strain>
    </source>
</reference>
<dbReference type="EMBL" id="LABZ01000072">
    <property type="protein sequence ID" value="KMO42196.1"/>
    <property type="molecule type" value="Genomic_DNA"/>
</dbReference>
<proteinExistence type="predicted"/>
<dbReference type="OrthoDB" id="8000869at2"/>
<organism evidence="2 3">
    <name type="scientific">Methylobacterium tarhaniae</name>
    <dbReference type="NCBI Taxonomy" id="1187852"/>
    <lineage>
        <taxon>Bacteria</taxon>
        <taxon>Pseudomonadati</taxon>
        <taxon>Pseudomonadota</taxon>
        <taxon>Alphaproteobacteria</taxon>
        <taxon>Hyphomicrobiales</taxon>
        <taxon>Methylobacteriaceae</taxon>
        <taxon>Methylobacterium</taxon>
    </lineage>
</organism>
<dbReference type="PATRIC" id="fig|1187852.3.peg.6246"/>
<accession>A0A0J6VSH7</accession>
<dbReference type="RefSeq" id="WP_048451034.1">
    <property type="nucleotide sequence ID" value="NZ_JBNNPJ010000220.1"/>
</dbReference>
<evidence type="ECO:0000313" key="2">
    <source>
        <dbReference type="EMBL" id="KMO42196.1"/>
    </source>
</evidence>